<organism evidence="12 13">
    <name type="scientific">Geoalkalibacter subterraneus</name>
    <dbReference type="NCBI Taxonomy" id="483547"/>
    <lineage>
        <taxon>Bacteria</taxon>
        <taxon>Pseudomonadati</taxon>
        <taxon>Thermodesulfobacteriota</taxon>
        <taxon>Desulfuromonadia</taxon>
        <taxon>Desulfuromonadales</taxon>
        <taxon>Geoalkalibacteraceae</taxon>
        <taxon>Geoalkalibacter</taxon>
    </lineage>
</organism>
<dbReference type="Pfam" id="PF04452">
    <property type="entry name" value="Methyltrans_RNA"/>
    <property type="match status" value="1"/>
</dbReference>
<dbReference type="SUPFAM" id="SSF88697">
    <property type="entry name" value="PUA domain-like"/>
    <property type="match status" value="1"/>
</dbReference>
<evidence type="ECO:0000256" key="4">
    <source>
        <dbReference type="ARBA" id="ARBA00022552"/>
    </source>
</evidence>
<reference evidence="12 13" key="1">
    <citation type="journal article" date="2015" name="Genome Announc.">
        <title>Genomes of Geoalkalibacter ferrihydriticus Z-0531T and Geoalkalibacter subterraneus Red1T, Two Haloalkaliphilic Metal-Reducing Deltaproteobacteria.</title>
        <authorList>
            <person name="Badalamenti J.P."/>
            <person name="Krajmalnik-Brown R."/>
            <person name="Torres C.I."/>
            <person name="Bond D.R."/>
        </authorList>
    </citation>
    <scope>NUCLEOTIDE SEQUENCE [LARGE SCALE GENOMIC DNA]</scope>
    <source>
        <strain evidence="12 13">Red1</strain>
    </source>
</reference>
<evidence type="ECO:0000256" key="7">
    <source>
        <dbReference type="ARBA" id="ARBA00022691"/>
    </source>
</evidence>
<keyword evidence="7 10" id="KW-0949">S-adenosyl-L-methionine</keyword>
<protein>
    <recommendedName>
        <fullName evidence="10">Ribosomal RNA small subunit methyltransferase E</fullName>
        <ecNumber evidence="10">2.1.1.193</ecNumber>
    </recommendedName>
</protein>
<dbReference type="InterPro" id="IPR029026">
    <property type="entry name" value="tRNA_m1G_MTases_N"/>
</dbReference>
<evidence type="ECO:0000256" key="9">
    <source>
        <dbReference type="ARBA" id="ARBA00047944"/>
    </source>
</evidence>
<sequence>MRCFFVDPILLDSNPVLLEGDLHHQLSRVLRLAPGAPLCLFDGQGQVVHGELEALSKNVSRVRVLTRFRENPPPLSLRLIQALPKGEKMDLILQKGTELGVSRFTPWLAARSIARPSGDRQANRLKRWERIVREAAQQSRRPFLPRIDAPQTLGSAIGGQEQLKLVLWEQESMPLAHALPTSPPAEVAIMVGPEGGLTEDEVAQASSAGFVPVGLGRHILRTETAGFAVVAILEYLYGDFGRS</sequence>
<accession>A0A0B5FEA9</accession>
<dbReference type="HOGENOM" id="CLU_067442_5_1_7"/>
<evidence type="ECO:0000313" key="13">
    <source>
        <dbReference type="Proteomes" id="UP000035036"/>
    </source>
</evidence>
<evidence type="ECO:0000313" key="12">
    <source>
        <dbReference type="EMBL" id="AJF05623.1"/>
    </source>
</evidence>
<evidence type="ECO:0000256" key="6">
    <source>
        <dbReference type="ARBA" id="ARBA00022679"/>
    </source>
</evidence>
<dbReference type="GO" id="GO:0005737">
    <property type="term" value="C:cytoplasm"/>
    <property type="evidence" value="ECO:0007669"/>
    <property type="project" value="UniProtKB-SubCell"/>
</dbReference>
<evidence type="ECO:0000256" key="1">
    <source>
        <dbReference type="ARBA" id="ARBA00004496"/>
    </source>
</evidence>
<dbReference type="NCBIfam" id="TIGR00046">
    <property type="entry name" value="RsmE family RNA methyltransferase"/>
    <property type="match status" value="1"/>
</dbReference>
<dbReference type="SUPFAM" id="SSF75217">
    <property type="entry name" value="alpha/beta knot"/>
    <property type="match status" value="1"/>
</dbReference>
<feature type="domain" description="Ribosomal RNA small subunit methyltransferase E methyltransferase" evidence="11">
    <location>
        <begin position="73"/>
        <end position="233"/>
    </location>
</feature>
<dbReference type="KEGG" id="gsb:GSUB_02260"/>
<dbReference type="AlphaFoldDB" id="A0A0B5FEA9"/>
<dbReference type="GO" id="GO:0070475">
    <property type="term" value="P:rRNA base methylation"/>
    <property type="evidence" value="ECO:0007669"/>
    <property type="project" value="TreeGrafter"/>
</dbReference>
<comment type="subcellular location">
    <subcellularLocation>
        <location evidence="1 10">Cytoplasm</location>
    </subcellularLocation>
</comment>
<dbReference type="PANTHER" id="PTHR30027">
    <property type="entry name" value="RIBOSOMAL RNA SMALL SUBUNIT METHYLTRANSFERASE E"/>
    <property type="match status" value="1"/>
</dbReference>
<dbReference type="PANTHER" id="PTHR30027:SF3">
    <property type="entry name" value="16S RRNA (URACIL(1498)-N(3))-METHYLTRANSFERASE"/>
    <property type="match status" value="1"/>
</dbReference>
<dbReference type="GO" id="GO:0070042">
    <property type="term" value="F:rRNA (uridine-N3-)-methyltransferase activity"/>
    <property type="evidence" value="ECO:0007669"/>
    <property type="project" value="TreeGrafter"/>
</dbReference>
<dbReference type="RefSeq" id="WP_040199005.1">
    <property type="nucleotide sequence ID" value="NZ_CP010311.1"/>
</dbReference>
<keyword evidence="13" id="KW-1185">Reference proteome</keyword>
<dbReference type="Gene3D" id="3.40.1280.10">
    <property type="match status" value="1"/>
</dbReference>
<keyword evidence="3 10" id="KW-0963">Cytoplasm</keyword>
<name>A0A0B5FEA9_9BACT</name>
<dbReference type="CDD" id="cd18084">
    <property type="entry name" value="RsmE-like"/>
    <property type="match status" value="1"/>
</dbReference>
<dbReference type="NCBIfam" id="NF008692">
    <property type="entry name" value="PRK11713.1-5"/>
    <property type="match status" value="1"/>
</dbReference>
<dbReference type="InterPro" id="IPR046886">
    <property type="entry name" value="RsmE_MTase_dom"/>
</dbReference>
<comment type="similarity">
    <text evidence="2 10">Belongs to the RNA methyltransferase RsmE family.</text>
</comment>
<evidence type="ECO:0000256" key="2">
    <source>
        <dbReference type="ARBA" id="ARBA00005528"/>
    </source>
</evidence>
<dbReference type="InterPro" id="IPR029028">
    <property type="entry name" value="Alpha/beta_knot_MTases"/>
</dbReference>
<dbReference type="STRING" id="483547.GSUB_02260"/>
<dbReference type="EMBL" id="CP010311">
    <property type="protein sequence ID" value="AJF05623.1"/>
    <property type="molecule type" value="Genomic_DNA"/>
</dbReference>
<dbReference type="EC" id="2.1.1.193" evidence="10"/>
<comment type="catalytic activity">
    <reaction evidence="9 10">
        <text>uridine(1498) in 16S rRNA + S-adenosyl-L-methionine = N(3)-methyluridine(1498) in 16S rRNA + S-adenosyl-L-homocysteine + H(+)</text>
        <dbReference type="Rhea" id="RHEA:42920"/>
        <dbReference type="Rhea" id="RHEA-COMP:10283"/>
        <dbReference type="Rhea" id="RHEA-COMP:10284"/>
        <dbReference type="ChEBI" id="CHEBI:15378"/>
        <dbReference type="ChEBI" id="CHEBI:57856"/>
        <dbReference type="ChEBI" id="CHEBI:59789"/>
        <dbReference type="ChEBI" id="CHEBI:65315"/>
        <dbReference type="ChEBI" id="CHEBI:74502"/>
        <dbReference type="EC" id="2.1.1.193"/>
    </reaction>
</comment>
<dbReference type="PIRSF" id="PIRSF015601">
    <property type="entry name" value="MTase_slr0722"/>
    <property type="match status" value="1"/>
</dbReference>
<evidence type="ECO:0000256" key="5">
    <source>
        <dbReference type="ARBA" id="ARBA00022603"/>
    </source>
</evidence>
<dbReference type="InterPro" id="IPR006700">
    <property type="entry name" value="RsmE"/>
</dbReference>
<keyword evidence="6 10" id="KW-0808">Transferase</keyword>
<evidence type="ECO:0000256" key="10">
    <source>
        <dbReference type="PIRNR" id="PIRNR015601"/>
    </source>
</evidence>
<dbReference type="OrthoDB" id="9815641at2"/>
<dbReference type="Proteomes" id="UP000035036">
    <property type="component" value="Chromosome"/>
</dbReference>
<evidence type="ECO:0000259" key="11">
    <source>
        <dbReference type="Pfam" id="PF04452"/>
    </source>
</evidence>
<comment type="function">
    <text evidence="8 10">Specifically methylates the N3 position of the uracil ring of uridine 1498 (m3U1498) in 16S rRNA. Acts on the fully assembled 30S ribosomal subunit.</text>
</comment>
<keyword evidence="5 10" id="KW-0489">Methyltransferase</keyword>
<dbReference type="InterPro" id="IPR015947">
    <property type="entry name" value="PUA-like_sf"/>
</dbReference>
<evidence type="ECO:0000256" key="8">
    <source>
        <dbReference type="ARBA" id="ARBA00025699"/>
    </source>
</evidence>
<keyword evidence="4 10" id="KW-0698">rRNA processing</keyword>
<proteinExistence type="inferred from homology"/>
<gene>
    <name evidence="12" type="ORF">GSUB_02260</name>
</gene>
<evidence type="ECO:0000256" key="3">
    <source>
        <dbReference type="ARBA" id="ARBA00022490"/>
    </source>
</evidence>